<name>A0ABT5C6P1_9BACT</name>
<dbReference type="PANTHER" id="PTHR43711">
    <property type="entry name" value="TWO-COMPONENT HISTIDINE KINASE"/>
    <property type="match status" value="1"/>
</dbReference>
<evidence type="ECO:0000313" key="9">
    <source>
        <dbReference type="Proteomes" id="UP001217485"/>
    </source>
</evidence>
<dbReference type="PANTHER" id="PTHR43711:SF1">
    <property type="entry name" value="HISTIDINE KINASE 1"/>
    <property type="match status" value="1"/>
</dbReference>
<evidence type="ECO:0000256" key="2">
    <source>
        <dbReference type="ARBA" id="ARBA00012438"/>
    </source>
</evidence>
<feature type="region of interest" description="Disordered" evidence="6">
    <location>
        <begin position="1"/>
        <end position="39"/>
    </location>
</feature>
<dbReference type="GO" id="GO:0005524">
    <property type="term" value="F:ATP binding"/>
    <property type="evidence" value="ECO:0007669"/>
    <property type="project" value="UniProtKB-KW"/>
</dbReference>
<proteinExistence type="predicted"/>
<comment type="caution">
    <text evidence="8">The sequence shown here is derived from an EMBL/GenBank/DDBJ whole genome shotgun (WGS) entry which is preliminary data.</text>
</comment>
<dbReference type="EC" id="2.7.13.3" evidence="2"/>
<dbReference type="EMBL" id="JAQNDK010000002">
    <property type="protein sequence ID" value="MDC0680841.1"/>
    <property type="molecule type" value="Genomic_DNA"/>
</dbReference>
<dbReference type="InterPro" id="IPR050736">
    <property type="entry name" value="Sensor_HK_Regulatory"/>
</dbReference>
<evidence type="ECO:0000256" key="3">
    <source>
        <dbReference type="ARBA" id="ARBA00022679"/>
    </source>
</evidence>
<dbReference type="InterPro" id="IPR005467">
    <property type="entry name" value="His_kinase_dom"/>
</dbReference>
<evidence type="ECO:0000256" key="6">
    <source>
        <dbReference type="SAM" id="MobiDB-lite"/>
    </source>
</evidence>
<feature type="domain" description="Histidine kinase" evidence="7">
    <location>
        <begin position="30"/>
        <end position="119"/>
    </location>
</feature>
<keyword evidence="3" id="KW-0808">Transferase</keyword>
<comment type="catalytic activity">
    <reaction evidence="1">
        <text>ATP + protein L-histidine = ADP + protein N-phospho-L-histidine.</text>
        <dbReference type="EC" id="2.7.13.3"/>
    </reaction>
</comment>
<dbReference type="SUPFAM" id="SSF55874">
    <property type="entry name" value="ATPase domain of HSP90 chaperone/DNA topoisomerase II/histidine kinase"/>
    <property type="match status" value="1"/>
</dbReference>
<evidence type="ECO:0000313" key="8">
    <source>
        <dbReference type="EMBL" id="MDC0680841.1"/>
    </source>
</evidence>
<dbReference type="PRINTS" id="PR00344">
    <property type="entry name" value="BCTRLSENSOR"/>
</dbReference>
<dbReference type="RefSeq" id="WP_272097959.1">
    <property type="nucleotide sequence ID" value="NZ_JAQNDK010000002.1"/>
</dbReference>
<dbReference type="InterPro" id="IPR036890">
    <property type="entry name" value="HATPase_C_sf"/>
</dbReference>
<reference evidence="8 9" key="1">
    <citation type="submission" date="2023-01" db="EMBL/GenBank/DDBJ databases">
        <title>Minimal conservation of predation-associated metabolite biosynthetic gene clusters underscores biosynthetic potential of Myxococcota including descriptions for ten novel species: Archangium lansinium sp. nov., Myxococcus landrumus sp. nov., Nannocystis bai.</title>
        <authorList>
            <person name="Ahearne A."/>
            <person name="Stevens C."/>
            <person name="Dowd S."/>
        </authorList>
    </citation>
    <scope>NUCLEOTIDE SEQUENCE [LARGE SCALE GENOMIC DNA]</scope>
    <source>
        <strain evidence="8 9">WIWO2</strain>
    </source>
</reference>
<dbReference type="Pfam" id="PF02518">
    <property type="entry name" value="HATPase_c"/>
    <property type="match status" value="1"/>
</dbReference>
<gene>
    <name evidence="8" type="ORF">POL72_24085</name>
</gene>
<keyword evidence="4" id="KW-0418">Kinase</keyword>
<sequence>MARPGACLLGRPASAGPSHPARHRAEQGPPRRHGRIRVRGERAGGELRLSVNDTGPGIPDDLLELVFERFWQAGGKDRRGLVLGLYICRSIVEAHAGRIWVESRLGEGSTFYFTIPGATGSLSPPANASPSDLGSV</sequence>
<accession>A0ABT5C6P1</accession>
<keyword evidence="8" id="KW-0067">ATP-binding</keyword>
<evidence type="ECO:0000256" key="1">
    <source>
        <dbReference type="ARBA" id="ARBA00000085"/>
    </source>
</evidence>
<keyword evidence="5" id="KW-0902">Two-component regulatory system</keyword>
<dbReference type="Gene3D" id="3.30.565.10">
    <property type="entry name" value="Histidine kinase-like ATPase, C-terminal domain"/>
    <property type="match status" value="1"/>
</dbReference>
<dbReference type="SMART" id="SM00387">
    <property type="entry name" value="HATPase_c"/>
    <property type="match status" value="1"/>
</dbReference>
<dbReference type="Proteomes" id="UP001217485">
    <property type="component" value="Unassembled WGS sequence"/>
</dbReference>
<dbReference type="PROSITE" id="PS50109">
    <property type="entry name" value="HIS_KIN"/>
    <property type="match status" value="1"/>
</dbReference>
<keyword evidence="8" id="KW-0547">Nucleotide-binding</keyword>
<organism evidence="8 9">
    <name type="scientific">Sorangium atrum</name>
    <dbReference type="NCBI Taxonomy" id="2995308"/>
    <lineage>
        <taxon>Bacteria</taxon>
        <taxon>Pseudomonadati</taxon>
        <taxon>Myxococcota</taxon>
        <taxon>Polyangia</taxon>
        <taxon>Polyangiales</taxon>
        <taxon>Polyangiaceae</taxon>
        <taxon>Sorangium</taxon>
    </lineage>
</organism>
<evidence type="ECO:0000256" key="5">
    <source>
        <dbReference type="ARBA" id="ARBA00023012"/>
    </source>
</evidence>
<protein>
    <recommendedName>
        <fullName evidence="2">histidine kinase</fullName>
        <ecNumber evidence="2">2.7.13.3</ecNumber>
    </recommendedName>
</protein>
<keyword evidence="9" id="KW-1185">Reference proteome</keyword>
<evidence type="ECO:0000259" key="7">
    <source>
        <dbReference type="PROSITE" id="PS50109"/>
    </source>
</evidence>
<evidence type="ECO:0000256" key="4">
    <source>
        <dbReference type="ARBA" id="ARBA00022777"/>
    </source>
</evidence>
<dbReference type="InterPro" id="IPR003594">
    <property type="entry name" value="HATPase_dom"/>
</dbReference>
<dbReference type="InterPro" id="IPR004358">
    <property type="entry name" value="Sig_transdc_His_kin-like_C"/>
</dbReference>